<organism evidence="2 3">
    <name type="scientific">Candidatus Gottesmanbacteria bacterium RIFCSPLOWO2_01_FULL_39_12b</name>
    <dbReference type="NCBI Taxonomy" id="1798388"/>
    <lineage>
        <taxon>Bacteria</taxon>
        <taxon>Candidatus Gottesmaniibacteriota</taxon>
    </lineage>
</organism>
<sequence>MPKRIAKRKRINGYRNEVKSKFKFTFISSIFIIILFTSLFGIIFNLKNKQTIIPYAASTKYLNLLKDGDFESTNISSTIKSLVFSQTISSGWTRIKRTPTSQISFSYDSQDKISGTQSQKISSADAGEGISQTVIPPRGVPFVYSAYVKVLQGSVSVGIGSHKRTLTNTQWQKVNMLSSGSSVSDKLEVSITSGTSYSTFLVDQVELRELDMSINAGKMLEEHFDSNSTPRALSTSSDISLNSIKIQPESVSSGVSQTIPVTIGISWQVIANHCDESTSDTVINPLTNRCKLVEDLAIRDLNIMRQKFEGTLKTFTFSGFDEPWDQTIEQGCGRATGGQTLSKMECNHNKDTIYISALYVKDVDSSGGEAAFWITSIRYVAPSRFNNGNLDSWKNPRSEWIPQKTVTHEIGHLFGQEHTPWVPDDQNSVLPGIGYPWHGDMYYDMDFNLEDKNSSSRQWAMKITQNAKIPLSDDMYPWGRIPKKILIDVLDTNNEYKLNSVSKVKMYYSTDKMGSNSPIYGEQNIYSESIQDINVNSSGQIEIEGNLFSKHSIYLFLIEAQNKNCFFWLDITQVNIAYFNGDTDLALFSKSCISLPSPPSPTSIFSVKK</sequence>
<protein>
    <submittedName>
        <fullName evidence="2">Uncharacterized protein</fullName>
    </submittedName>
</protein>
<feature type="transmembrane region" description="Helical" evidence="1">
    <location>
        <begin position="24"/>
        <end position="44"/>
    </location>
</feature>
<keyword evidence="1" id="KW-0812">Transmembrane</keyword>
<dbReference type="EMBL" id="MFJR01000007">
    <property type="protein sequence ID" value="OGG27057.1"/>
    <property type="molecule type" value="Genomic_DNA"/>
</dbReference>
<evidence type="ECO:0000313" key="2">
    <source>
        <dbReference type="EMBL" id="OGG27057.1"/>
    </source>
</evidence>
<proteinExistence type="predicted"/>
<dbReference type="Proteomes" id="UP000176609">
    <property type="component" value="Unassembled WGS sequence"/>
</dbReference>
<evidence type="ECO:0000256" key="1">
    <source>
        <dbReference type="SAM" id="Phobius"/>
    </source>
</evidence>
<gene>
    <name evidence="2" type="ORF">A2960_02840</name>
</gene>
<dbReference type="Gene3D" id="2.60.120.260">
    <property type="entry name" value="Galactose-binding domain-like"/>
    <property type="match status" value="1"/>
</dbReference>
<evidence type="ECO:0000313" key="3">
    <source>
        <dbReference type="Proteomes" id="UP000176609"/>
    </source>
</evidence>
<accession>A0A1F6ARZ8</accession>
<keyword evidence="1" id="KW-1133">Transmembrane helix</keyword>
<dbReference type="SUPFAM" id="SSF55486">
    <property type="entry name" value="Metalloproteases ('zincins'), catalytic domain"/>
    <property type="match status" value="1"/>
</dbReference>
<dbReference type="AlphaFoldDB" id="A0A1F6ARZ8"/>
<comment type="caution">
    <text evidence="2">The sequence shown here is derived from an EMBL/GenBank/DDBJ whole genome shotgun (WGS) entry which is preliminary data.</text>
</comment>
<name>A0A1F6ARZ8_9BACT</name>
<keyword evidence="1" id="KW-0472">Membrane</keyword>
<reference evidence="2 3" key="1">
    <citation type="journal article" date="2016" name="Nat. Commun.">
        <title>Thousands of microbial genomes shed light on interconnected biogeochemical processes in an aquifer system.</title>
        <authorList>
            <person name="Anantharaman K."/>
            <person name="Brown C.T."/>
            <person name="Hug L.A."/>
            <person name="Sharon I."/>
            <person name="Castelle C.J."/>
            <person name="Probst A.J."/>
            <person name="Thomas B.C."/>
            <person name="Singh A."/>
            <person name="Wilkins M.J."/>
            <person name="Karaoz U."/>
            <person name="Brodie E.L."/>
            <person name="Williams K.H."/>
            <person name="Hubbard S.S."/>
            <person name="Banfield J.F."/>
        </authorList>
    </citation>
    <scope>NUCLEOTIDE SEQUENCE [LARGE SCALE GENOMIC DNA]</scope>
</reference>